<dbReference type="EnsemblPlants" id="QL08p010686:mrna">
    <property type="protein sequence ID" value="QL08p010686:mrna"/>
    <property type="gene ID" value="QL08p010686"/>
</dbReference>
<organism evidence="1 2">
    <name type="scientific">Quercus lobata</name>
    <name type="common">Valley oak</name>
    <dbReference type="NCBI Taxonomy" id="97700"/>
    <lineage>
        <taxon>Eukaryota</taxon>
        <taxon>Viridiplantae</taxon>
        <taxon>Streptophyta</taxon>
        <taxon>Embryophyta</taxon>
        <taxon>Tracheophyta</taxon>
        <taxon>Spermatophyta</taxon>
        <taxon>Magnoliopsida</taxon>
        <taxon>eudicotyledons</taxon>
        <taxon>Gunneridae</taxon>
        <taxon>Pentapetalae</taxon>
        <taxon>rosids</taxon>
        <taxon>fabids</taxon>
        <taxon>Fagales</taxon>
        <taxon>Fagaceae</taxon>
        <taxon>Quercus</taxon>
    </lineage>
</organism>
<keyword evidence="2" id="KW-1185">Reference proteome</keyword>
<dbReference type="GO" id="GO:0000466">
    <property type="term" value="P:maturation of 5.8S rRNA from tricistronic rRNA transcript (SSU-rRNA, 5.8S rRNA, LSU-rRNA)"/>
    <property type="evidence" value="ECO:0007669"/>
    <property type="project" value="TreeGrafter"/>
</dbReference>
<dbReference type="AlphaFoldDB" id="A0A7N2MA85"/>
<dbReference type="PANTHER" id="PTHR13500">
    <property type="entry name" value="NUCLEOLAR PRERIBOSOMAL-ASSOCIATED PROTEIN 1"/>
    <property type="match status" value="1"/>
</dbReference>
<dbReference type="InterPro" id="IPR039844">
    <property type="entry name" value="URB1"/>
</dbReference>
<evidence type="ECO:0000313" key="1">
    <source>
        <dbReference type="EnsemblPlants" id="QL08p010686:mrna"/>
    </source>
</evidence>
<dbReference type="Gramene" id="QL08p010686:mrna">
    <property type="protein sequence ID" value="QL08p010686:mrna"/>
    <property type="gene ID" value="QL08p010686"/>
</dbReference>
<dbReference type="GO" id="GO:0005730">
    <property type="term" value="C:nucleolus"/>
    <property type="evidence" value="ECO:0007669"/>
    <property type="project" value="TreeGrafter"/>
</dbReference>
<dbReference type="Proteomes" id="UP000594261">
    <property type="component" value="Chromosome 8"/>
</dbReference>
<dbReference type="EMBL" id="LRBV02000008">
    <property type="status" value="NOT_ANNOTATED_CDS"/>
    <property type="molecule type" value="Genomic_DNA"/>
</dbReference>
<name>A0A7N2MA85_QUELO</name>
<accession>A0A7N2MA85</accession>
<dbReference type="InParanoid" id="A0A7N2MA85"/>
<reference evidence="1 2" key="1">
    <citation type="journal article" date="2016" name="G3 (Bethesda)">
        <title>First Draft Assembly and Annotation of the Genome of a California Endemic Oak Quercus lobata Nee (Fagaceae).</title>
        <authorList>
            <person name="Sork V.L."/>
            <person name="Fitz-Gibbon S.T."/>
            <person name="Puiu D."/>
            <person name="Crepeau M."/>
            <person name="Gugger P.F."/>
            <person name="Sherman R."/>
            <person name="Stevens K."/>
            <person name="Langley C.H."/>
            <person name="Pellegrini M."/>
            <person name="Salzberg S.L."/>
        </authorList>
    </citation>
    <scope>NUCLEOTIDE SEQUENCE [LARGE SCALE GENOMIC DNA]</scope>
    <source>
        <strain evidence="1 2">cv. SW786</strain>
    </source>
</reference>
<reference evidence="1" key="2">
    <citation type="submission" date="2021-01" db="UniProtKB">
        <authorList>
            <consortium name="EnsemblPlants"/>
        </authorList>
    </citation>
    <scope>IDENTIFICATION</scope>
</reference>
<evidence type="ECO:0000313" key="2">
    <source>
        <dbReference type="Proteomes" id="UP000594261"/>
    </source>
</evidence>
<sequence>MEEPSSASENQVVVDDEGGKVKGGEIPRFEIKVNHEAKLKELLHKINSLEIKLCSDGVKEFIKLLKGNSESELLHLYSHDPALFHSEDVQGIVECLYPCPFSWSVINNRLLHSDFLVKHGTLRLLSEALKLLDWTPSLVL</sequence>
<proteinExistence type="predicted"/>
<dbReference type="GO" id="GO:0000463">
    <property type="term" value="P:maturation of LSU-rRNA from tricistronic rRNA transcript (SSU-rRNA, 5.8S rRNA, LSU-rRNA)"/>
    <property type="evidence" value="ECO:0007669"/>
    <property type="project" value="TreeGrafter"/>
</dbReference>
<protein>
    <submittedName>
        <fullName evidence="1">Uncharacterized protein</fullName>
    </submittedName>
</protein>
<dbReference type="PANTHER" id="PTHR13500:SF0">
    <property type="entry name" value="NUCLEOLAR PRE-RIBOSOMAL-ASSOCIATED PROTEIN 1"/>
    <property type="match status" value="1"/>
</dbReference>